<name>A0A4Z2FFC6_9TELE</name>
<reference evidence="2 3" key="1">
    <citation type="submission" date="2019-03" db="EMBL/GenBank/DDBJ databases">
        <title>First draft genome of Liparis tanakae, snailfish: a comprehensive survey of snailfish specific genes.</title>
        <authorList>
            <person name="Kim W."/>
            <person name="Song I."/>
            <person name="Jeong J.-H."/>
            <person name="Kim D."/>
            <person name="Kim S."/>
            <person name="Ryu S."/>
            <person name="Song J.Y."/>
            <person name="Lee S.K."/>
        </authorList>
    </citation>
    <scope>NUCLEOTIDE SEQUENCE [LARGE SCALE GENOMIC DNA]</scope>
    <source>
        <tissue evidence="2">Muscle</tissue>
    </source>
</reference>
<comment type="caution">
    <text evidence="2">The sequence shown here is derived from an EMBL/GenBank/DDBJ whole genome shotgun (WGS) entry which is preliminary data.</text>
</comment>
<gene>
    <name evidence="2" type="ORF">EYF80_049951</name>
</gene>
<accession>A0A4Z2FFC6</accession>
<evidence type="ECO:0000256" key="1">
    <source>
        <dbReference type="SAM" id="MobiDB-lite"/>
    </source>
</evidence>
<organism evidence="2 3">
    <name type="scientific">Liparis tanakae</name>
    <name type="common">Tanaka's snailfish</name>
    <dbReference type="NCBI Taxonomy" id="230148"/>
    <lineage>
        <taxon>Eukaryota</taxon>
        <taxon>Metazoa</taxon>
        <taxon>Chordata</taxon>
        <taxon>Craniata</taxon>
        <taxon>Vertebrata</taxon>
        <taxon>Euteleostomi</taxon>
        <taxon>Actinopterygii</taxon>
        <taxon>Neopterygii</taxon>
        <taxon>Teleostei</taxon>
        <taxon>Neoteleostei</taxon>
        <taxon>Acanthomorphata</taxon>
        <taxon>Eupercaria</taxon>
        <taxon>Perciformes</taxon>
        <taxon>Cottioidei</taxon>
        <taxon>Cottales</taxon>
        <taxon>Liparidae</taxon>
        <taxon>Liparis</taxon>
    </lineage>
</organism>
<sequence>MTYWDRSVFIVLSSVRRSTQSSREPSFSCIPQRAVRTPHSSSLSVNSLLALCHPEGGLMARVGWVGLDTKKVIIHHVQQDKHIDRVSLKASRYLYDGLGELQPAAQHAVQLVPLVLQGAQLRLQLGLALLVPHGEELAAHLQSVDEAALMPLEQQLRAVLGRPGGGEEPLRLRQEAAQLPQAVAVQVPALHQPLHQGAPLLGPLHRALPLLPQPGELQEEKGPGDKSTQQLQSLGDDGVKDQVTAGQLGLEPLRAPAGQGSRELEPLTSSTSSSSILCRKLIQLSHCCWKLCCLRASACRSLHRHHNNNNNNNNNKRCLLGSGGGGGPALIEAPQSACGAVPERQDAALLVEHGQVSRRTAELQEAGLGT</sequence>
<protein>
    <submittedName>
        <fullName evidence="2">Uncharacterized protein</fullName>
    </submittedName>
</protein>
<dbReference type="EMBL" id="SRLO01001239">
    <property type="protein sequence ID" value="TNN39879.1"/>
    <property type="molecule type" value="Genomic_DNA"/>
</dbReference>
<proteinExistence type="predicted"/>
<evidence type="ECO:0000313" key="3">
    <source>
        <dbReference type="Proteomes" id="UP000314294"/>
    </source>
</evidence>
<dbReference type="AlphaFoldDB" id="A0A4Z2FFC6"/>
<keyword evidence="3" id="KW-1185">Reference proteome</keyword>
<evidence type="ECO:0000313" key="2">
    <source>
        <dbReference type="EMBL" id="TNN39879.1"/>
    </source>
</evidence>
<feature type="region of interest" description="Disordered" evidence="1">
    <location>
        <begin position="214"/>
        <end position="233"/>
    </location>
</feature>
<dbReference type="Proteomes" id="UP000314294">
    <property type="component" value="Unassembled WGS sequence"/>
</dbReference>